<evidence type="ECO:0000313" key="1">
    <source>
        <dbReference type="EMBL" id="KKR06272.1"/>
    </source>
</evidence>
<gene>
    <name evidence="1" type="ORF">UT34_C0001G0312</name>
</gene>
<organism evidence="1 2">
    <name type="scientific">candidate division WS6 bacterium GW2011_GWF2_39_15</name>
    <dbReference type="NCBI Taxonomy" id="1619100"/>
    <lineage>
        <taxon>Bacteria</taxon>
        <taxon>Candidatus Dojkabacteria</taxon>
    </lineage>
</organism>
<comment type="caution">
    <text evidence="1">The sequence shown here is derived from an EMBL/GenBank/DDBJ whole genome shotgun (WGS) entry which is preliminary data.</text>
</comment>
<sequence length="130" mass="14167">MADTSQVAIQDHEGTSESPAVAEAKKALRKWGVELEETEITIQTVGDVNALNQGEFFFSSSSYRNLVLALKEGPDGISVIIGDPTQYDQGVAVLPFSVFINFIMSGDILVECGTSFNDVNLKELYPTVYQ</sequence>
<reference evidence="1 2" key="1">
    <citation type="journal article" date="2015" name="Nature">
        <title>rRNA introns, odd ribosomes, and small enigmatic genomes across a large radiation of phyla.</title>
        <authorList>
            <person name="Brown C.T."/>
            <person name="Hug L.A."/>
            <person name="Thomas B.C."/>
            <person name="Sharon I."/>
            <person name="Castelle C.J."/>
            <person name="Singh A."/>
            <person name="Wilkins M.J."/>
            <person name="Williams K.H."/>
            <person name="Banfield J.F."/>
        </authorList>
    </citation>
    <scope>NUCLEOTIDE SEQUENCE [LARGE SCALE GENOMIC DNA]</scope>
</reference>
<name>A0A0G0QXC8_9BACT</name>
<dbReference type="AlphaFoldDB" id="A0A0G0QXC8"/>
<accession>A0A0G0QXC8</accession>
<dbReference type="Proteomes" id="UP000034799">
    <property type="component" value="Unassembled WGS sequence"/>
</dbReference>
<proteinExistence type="predicted"/>
<protein>
    <submittedName>
        <fullName evidence="1">Uncharacterized protein</fullName>
    </submittedName>
</protein>
<dbReference type="EMBL" id="LBWK01000001">
    <property type="protein sequence ID" value="KKR06272.1"/>
    <property type="molecule type" value="Genomic_DNA"/>
</dbReference>
<dbReference type="STRING" id="1619100.UT34_C0001G0312"/>
<evidence type="ECO:0000313" key="2">
    <source>
        <dbReference type="Proteomes" id="UP000034799"/>
    </source>
</evidence>